<protein>
    <submittedName>
        <fullName evidence="2">Uncharacterized protein</fullName>
    </submittedName>
</protein>
<organism evidence="2 3">
    <name type="scientific">Mortierella alpina</name>
    <name type="common">Oleaginous fungus</name>
    <name type="synonym">Mortierella renispora</name>
    <dbReference type="NCBI Taxonomy" id="64518"/>
    <lineage>
        <taxon>Eukaryota</taxon>
        <taxon>Fungi</taxon>
        <taxon>Fungi incertae sedis</taxon>
        <taxon>Mucoromycota</taxon>
        <taxon>Mortierellomycotina</taxon>
        <taxon>Mortierellomycetes</taxon>
        <taxon>Mortierellales</taxon>
        <taxon>Mortierellaceae</taxon>
        <taxon>Mortierella</taxon>
    </lineage>
</organism>
<dbReference type="AlphaFoldDB" id="A0A9P6LXN8"/>
<proteinExistence type="predicted"/>
<evidence type="ECO:0000313" key="2">
    <source>
        <dbReference type="EMBL" id="KAF9952095.1"/>
    </source>
</evidence>
<feature type="region of interest" description="Disordered" evidence="1">
    <location>
        <begin position="300"/>
        <end position="361"/>
    </location>
</feature>
<keyword evidence="3" id="KW-1185">Reference proteome</keyword>
<dbReference type="EMBL" id="JAAAHY010001151">
    <property type="protein sequence ID" value="KAF9952095.1"/>
    <property type="molecule type" value="Genomic_DNA"/>
</dbReference>
<feature type="region of interest" description="Disordered" evidence="1">
    <location>
        <begin position="192"/>
        <end position="219"/>
    </location>
</feature>
<comment type="caution">
    <text evidence="2">The sequence shown here is derived from an EMBL/GenBank/DDBJ whole genome shotgun (WGS) entry which is preliminary data.</text>
</comment>
<feature type="region of interest" description="Disordered" evidence="1">
    <location>
        <begin position="130"/>
        <end position="156"/>
    </location>
</feature>
<dbReference type="OrthoDB" id="2444997at2759"/>
<name>A0A9P6LXN8_MORAP</name>
<reference evidence="2" key="1">
    <citation type="journal article" date="2020" name="Fungal Divers.">
        <title>Resolving the Mortierellaceae phylogeny through synthesis of multi-gene phylogenetics and phylogenomics.</title>
        <authorList>
            <person name="Vandepol N."/>
            <person name="Liber J."/>
            <person name="Desiro A."/>
            <person name="Na H."/>
            <person name="Kennedy M."/>
            <person name="Barry K."/>
            <person name="Grigoriev I.V."/>
            <person name="Miller A.N."/>
            <person name="O'Donnell K."/>
            <person name="Stajich J.E."/>
            <person name="Bonito G."/>
        </authorList>
    </citation>
    <scope>NUCLEOTIDE SEQUENCE</scope>
    <source>
        <strain evidence="2">CK1249</strain>
    </source>
</reference>
<evidence type="ECO:0000256" key="1">
    <source>
        <dbReference type="SAM" id="MobiDB-lite"/>
    </source>
</evidence>
<feature type="compositionally biased region" description="Low complexity" evidence="1">
    <location>
        <begin position="134"/>
        <end position="155"/>
    </location>
</feature>
<evidence type="ECO:0000313" key="3">
    <source>
        <dbReference type="Proteomes" id="UP000738359"/>
    </source>
</evidence>
<accession>A0A9P6LXN8</accession>
<sequence>DIVTVNEDLRETAGLLNGLLVALEPILMDHGRDLAASLKKLVRRDQNSEHKFAEWDNALRLPLEHLSTYEEWLLRIDPESKFCKDYSSHLNGLICRVKTVTEANQHPRSVLRRLSTMARGVISKRRSSVQLLGPSFSPSSPQTPITPTTPLTSKSLDSVVASKRKSQSAERRCTAAQQMEDAVLALAMAETTVDDKEKDLPQVPPTSTTETDAAVEPSTPIADTFIASPMMSAAKQLPSETSMTGLTGSGALAVAKASAVSAPAMPAHNIKTSPTAEELKQSSLEREKFISEKEARKATLRLGASESIQARAENLQSPSYKPRRQSADSQKQGSPTKTEVEKPPVRSLISFWEQVSDPLEA</sequence>
<dbReference type="Proteomes" id="UP000738359">
    <property type="component" value="Unassembled WGS sequence"/>
</dbReference>
<feature type="compositionally biased region" description="Polar residues" evidence="1">
    <location>
        <begin position="327"/>
        <end position="337"/>
    </location>
</feature>
<gene>
    <name evidence="2" type="ORF">BGZ70_000743</name>
</gene>
<feature type="non-terminal residue" evidence="2">
    <location>
        <position position="361"/>
    </location>
</feature>